<gene>
    <name evidence="3" type="ORF">FCH32_20720</name>
</gene>
<organism evidence="3 4">
    <name type="scientific">Citrobacter gillenii</name>
    <dbReference type="NCBI Taxonomy" id="67828"/>
    <lineage>
        <taxon>Bacteria</taxon>
        <taxon>Pseudomonadati</taxon>
        <taxon>Pseudomonadota</taxon>
        <taxon>Gammaproteobacteria</taxon>
        <taxon>Enterobacterales</taxon>
        <taxon>Enterobacteriaceae</taxon>
        <taxon>Citrobacter</taxon>
        <taxon>Citrobacter freundii complex</taxon>
    </lineage>
</organism>
<keyword evidence="4" id="KW-1185">Reference proteome</keyword>
<name>A0ABD6M691_9ENTR</name>
<dbReference type="AlphaFoldDB" id="A0ABD6M691"/>
<evidence type="ECO:0000256" key="1">
    <source>
        <dbReference type="SAM" id="SignalP"/>
    </source>
</evidence>
<feature type="domain" description="DUF4431" evidence="2">
    <location>
        <begin position="78"/>
        <end position="126"/>
    </location>
</feature>
<reference evidence="3 4" key="1">
    <citation type="submission" date="2019-05" db="EMBL/GenBank/DDBJ databases">
        <title>Draft genomes of bacterial isolates retrieved from different Forrest soils.</title>
        <authorList>
            <person name="Soares-Castro P."/>
            <person name="Santos P.M."/>
        </authorList>
    </citation>
    <scope>NUCLEOTIDE SEQUENCE [LARGE SCALE GENOMIC DNA]</scope>
    <source>
        <strain evidence="3 4">UMG736</strain>
    </source>
</reference>
<dbReference type="EMBL" id="SUQN01000009">
    <property type="protein sequence ID" value="NTZ52696.1"/>
    <property type="molecule type" value="Genomic_DNA"/>
</dbReference>
<dbReference type="Pfam" id="PF14485">
    <property type="entry name" value="DUF4431"/>
    <property type="match status" value="1"/>
</dbReference>
<evidence type="ECO:0000313" key="3">
    <source>
        <dbReference type="EMBL" id="NTZ52696.1"/>
    </source>
</evidence>
<feature type="signal peptide" evidence="1">
    <location>
        <begin position="1"/>
        <end position="17"/>
    </location>
</feature>
<sequence length="317" mass="35131">MKYLWLSALLFSQVVMAWCPDEDQKVVLQGTLIQQTLPGPPNYESIKDGDEAVTYDYLKLDQPFECDITGESESVPLVQLMLMGKSKPGYADLAPSLGKDVILTGKTMYAQTGLHFTSVLLILDDVKDVTPLNTPEQKKSALIQFQQFQQVLSEKNVAALKSYFVFPLPGSLDDFIPYDESQSSQSDQLTEAVFDKNASQIIKGLHILSSLDVNPDTLEIKEHRINALSAQEQKRKYFPGDEDGTFYYEENGQRHVVDGTCDTVAMGEFDEGVLRLSQGTDANKQRPGLSESCDGASSYLFKLIDGKLRLVASFTAG</sequence>
<dbReference type="Proteomes" id="UP000729009">
    <property type="component" value="Unassembled WGS sequence"/>
</dbReference>
<dbReference type="InterPro" id="IPR027826">
    <property type="entry name" value="DUF4431"/>
</dbReference>
<protein>
    <submittedName>
        <fullName evidence="3">DUF4431 domain-containing protein</fullName>
    </submittedName>
</protein>
<evidence type="ECO:0000259" key="2">
    <source>
        <dbReference type="Pfam" id="PF14485"/>
    </source>
</evidence>
<accession>A0ABD6M691</accession>
<evidence type="ECO:0000313" key="4">
    <source>
        <dbReference type="Proteomes" id="UP000729009"/>
    </source>
</evidence>
<proteinExistence type="predicted"/>
<keyword evidence="1" id="KW-0732">Signal</keyword>
<comment type="caution">
    <text evidence="3">The sequence shown here is derived from an EMBL/GenBank/DDBJ whole genome shotgun (WGS) entry which is preliminary data.</text>
</comment>
<feature type="chain" id="PRO_5044820751" evidence="1">
    <location>
        <begin position="18"/>
        <end position="317"/>
    </location>
</feature>
<dbReference type="RefSeq" id="WP_146718040.1">
    <property type="nucleotide sequence ID" value="NZ_SUQN01000009.1"/>
</dbReference>